<dbReference type="PANTHER" id="PTHR22770:SF13">
    <property type="entry name" value="RING-TYPE DOMAIN-CONTAINING PROTEIN"/>
    <property type="match status" value="1"/>
</dbReference>
<feature type="compositionally biased region" description="Basic residues" evidence="10">
    <location>
        <begin position="113"/>
        <end position="148"/>
    </location>
</feature>
<evidence type="ECO:0000256" key="3">
    <source>
        <dbReference type="ARBA" id="ARBA00022723"/>
    </source>
</evidence>
<protein>
    <submittedName>
        <fullName evidence="14">Splicing factor 3b subunit</fullName>
    </submittedName>
</protein>
<feature type="compositionally biased region" description="Polar residues" evidence="10">
    <location>
        <begin position="214"/>
        <end position="224"/>
    </location>
</feature>
<dbReference type="PANTHER" id="PTHR22770">
    <property type="entry name" value="UBIQUITIN CONJUGATING ENZYME 7 INTERACTING PROTEIN-RELATED"/>
    <property type="match status" value="1"/>
</dbReference>
<feature type="compositionally biased region" description="Basic and acidic residues" evidence="10">
    <location>
        <begin position="169"/>
        <end position="178"/>
    </location>
</feature>
<feature type="compositionally biased region" description="Acidic residues" evidence="10">
    <location>
        <begin position="94"/>
        <end position="107"/>
    </location>
</feature>
<dbReference type="InterPro" id="IPR000504">
    <property type="entry name" value="RRM_dom"/>
</dbReference>
<dbReference type="Proteomes" id="UP001146793">
    <property type="component" value="Unassembled WGS sequence"/>
</dbReference>
<evidence type="ECO:0000256" key="10">
    <source>
        <dbReference type="SAM" id="MobiDB-lite"/>
    </source>
</evidence>
<dbReference type="GO" id="GO:0003723">
    <property type="term" value="F:RNA binding"/>
    <property type="evidence" value="ECO:0007669"/>
    <property type="project" value="UniProtKB-UniRule"/>
</dbReference>
<dbReference type="InterPro" id="IPR012677">
    <property type="entry name" value="Nucleotide-bd_a/b_plait_sf"/>
</dbReference>
<dbReference type="EMBL" id="JANTQA010000060">
    <property type="protein sequence ID" value="KAJ3428034.1"/>
    <property type="molecule type" value="Genomic_DNA"/>
</dbReference>
<dbReference type="GO" id="GO:0043161">
    <property type="term" value="P:proteasome-mediated ubiquitin-dependent protein catabolic process"/>
    <property type="evidence" value="ECO:0007669"/>
    <property type="project" value="TreeGrafter"/>
</dbReference>
<dbReference type="CDD" id="cd00590">
    <property type="entry name" value="RRM_SF"/>
    <property type="match status" value="1"/>
</dbReference>
<comment type="pathway">
    <text evidence="1">Protein modification; protein ubiquitination.</text>
</comment>
<feature type="region of interest" description="Disordered" evidence="10">
    <location>
        <begin position="1"/>
        <end position="479"/>
    </location>
</feature>
<keyword evidence="6" id="KW-0833">Ubl conjugation pathway</keyword>
<dbReference type="CDD" id="cd20335">
    <property type="entry name" value="BRcat_RBR"/>
    <property type="match status" value="1"/>
</dbReference>
<reference evidence="14" key="1">
    <citation type="submission" date="2022-08" db="EMBL/GenBank/DDBJ databases">
        <title>Novel sulphate-reducing endosymbionts in the free-living metamonad Anaeramoeba.</title>
        <authorList>
            <person name="Jerlstrom-Hultqvist J."/>
            <person name="Cepicka I."/>
            <person name="Gallot-Lavallee L."/>
            <person name="Salas-Leiva D."/>
            <person name="Curtis B.A."/>
            <person name="Zahonova K."/>
            <person name="Pipaliya S."/>
            <person name="Dacks J."/>
            <person name="Roger A.J."/>
        </authorList>
    </citation>
    <scope>NUCLEOTIDE SEQUENCE</scope>
    <source>
        <strain evidence="14">Busselton2</strain>
    </source>
</reference>
<feature type="compositionally biased region" description="Basic and acidic residues" evidence="10">
    <location>
        <begin position="259"/>
        <end position="276"/>
    </location>
</feature>
<comment type="caution">
    <text evidence="14">The sequence shown here is derived from an EMBL/GenBank/DDBJ whole genome shotgun (WGS) entry which is preliminary data.</text>
</comment>
<keyword evidence="2" id="KW-0808">Transferase</keyword>
<accession>A0AAV7YKS6</accession>
<dbReference type="PROSITE" id="PS51873">
    <property type="entry name" value="TRIAD"/>
    <property type="match status" value="1"/>
</dbReference>
<keyword evidence="3" id="KW-0479">Metal-binding</keyword>
<feature type="compositionally biased region" description="Polar residues" evidence="10">
    <location>
        <begin position="1"/>
        <end position="12"/>
    </location>
</feature>
<dbReference type="Pfam" id="PF01485">
    <property type="entry name" value="IBR"/>
    <property type="match status" value="1"/>
</dbReference>
<keyword evidence="5 8" id="KW-0863">Zinc-finger</keyword>
<feature type="domain" description="RING-type" evidence="13">
    <location>
        <begin position="1630"/>
        <end position="1834"/>
    </location>
</feature>
<dbReference type="GO" id="GO:0097039">
    <property type="term" value="P:protein linear polyubiquitination"/>
    <property type="evidence" value="ECO:0007669"/>
    <property type="project" value="TreeGrafter"/>
</dbReference>
<feature type="compositionally biased region" description="Basic residues" evidence="10">
    <location>
        <begin position="43"/>
        <end position="72"/>
    </location>
</feature>
<dbReference type="GO" id="GO:0004842">
    <property type="term" value="F:ubiquitin-protein transferase activity"/>
    <property type="evidence" value="ECO:0007669"/>
    <property type="project" value="TreeGrafter"/>
</dbReference>
<dbReference type="PROSITE" id="PS50089">
    <property type="entry name" value="ZF_RING_2"/>
    <property type="match status" value="1"/>
</dbReference>
<feature type="compositionally biased region" description="Basic and acidic residues" evidence="10">
    <location>
        <begin position="355"/>
        <end position="364"/>
    </location>
</feature>
<keyword evidence="9" id="KW-0694">RNA-binding</keyword>
<dbReference type="SUPFAM" id="SSF57850">
    <property type="entry name" value="RING/U-box"/>
    <property type="match status" value="2"/>
</dbReference>
<evidence type="ECO:0000313" key="14">
    <source>
        <dbReference type="EMBL" id="KAJ3428034.1"/>
    </source>
</evidence>
<dbReference type="SUPFAM" id="SSF54928">
    <property type="entry name" value="RNA-binding domain, RBD"/>
    <property type="match status" value="1"/>
</dbReference>
<feature type="compositionally biased region" description="Low complexity" evidence="10">
    <location>
        <begin position="18"/>
        <end position="37"/>
    </location>
</feature>
<dbReference type="PROSITE" id="PS00518">
    <property type="entry name" value="ZF_RING_1"/>
    <property type="match status" value="1"/>
</dbReference>
<dbReference type="Pfam" id="PF26200">
    <property type="entry name" value="Rcat_RNF216"/>
    <property type="match status" value="1"/>
</dbReference>
<keyword evidence="4" id="KW-0677">Repeat</keyword>
<feature type="domain" description="RING-type" evidence="11">
    <location>
        <begin position="1634"/>
        <end position="1676"/>
    </location>
</feature>
<feature type="compositionally biased region" description="Basic residues" evidence="10">
    <location>
        <begin position="297"/>
        <end position="334"/>
    </location>
</feature>
<dbReference type="Gene3D" id="1.20.120.1750">
    <property type="match status" value="1"/>
</dbReference>
<evidence type="ECO:0000256" key="8">
    <source>
        <dbReference type="PROSITE-ProRule" id="PRU00175"/>
    </source>
</evidence>
<evidence type="ECO:0000313" key="15">
    <source>
        <dbReference type="Proteomes" id="UP001146793"/>
    </source>
</evidence>
<dbReference type="InterPro" id="IPR051628">
    <property type="entry name" value="LUBAC_E3_Ligases"/>
</dbReference>
<organism evidence="14 15">
    <name type="scientific">Anaeramoeba flamelloides</name>
    <dbReference type="NCBI Taxonomy" id="1746091"/>
    <lineage>
        <taxon>Eukaryota</taxon>
        <taxon>Metamonada</taxon>
        <taxon>Anaeramoebidae</taxon>
        <taxon>Anaeramoeba</taxon>
    </lineage>
</organism>
<evidence type="ECO:0000259" key="13">
    <source>
        <dbReference type="PROSITE" id="PS51873"/>
    </source>
</evidence>
<dbReference type="InterPro" id="IPR001841">
    <property type="entry name" value="Znf_RING"/>
</dbReference>
<evidence type="ECO:0000256" key="1">
    <source>
        <dbReference type="ARBA" id="ARBA00004906"/>
    </source>
</evidence>
<feature type="compositionally biased region" description="Basic residues" evidence="10">
    <location>
        <begin position="227"/>
        <end position="258"/>
    </location>
</feature>
<feature type="compositionally biased region" description="Basic and acidic residues" evidence="10">
    <location>
        <begin position="73"/>
        <end position="92"/>
    </location>
</feature>
<name>A0AAV7YKS6_9EUKA</name>
<feature type="compositionally biased region" description="Basic residues" evidence="10">
    <location>
        <begin position="179"/>
        <end position="208"/>
    </location>
</feature>
<dbReference type="InterPro" id="IPR013083">
    <property type="entry name" value="Znf_RING/FYVE/PHD"/>
</dbReference>
<dbReference type="GO" id="GO:0043130">
    <property type="term" value="F:ubiquitin binding"/>
    <property type="evidence" value="ECO:0007669"/>
    <property type="project" value="TreeGrafter"/>
</dbReference>
<keyword evidence="7" id="KW-0862">Zinc</keyword>
<dbReference type="InterPro" id="IPR044066">
    <property type="entry name" value="TRIAD_supradom"/>
</dbReference>
<feature type="domain" description="RRM" evidence="12">
    <location>
        <begin position="1119"/>
        <end position="1191"/>
    </location>
</feature>
<dbReference type="Gene3D" id="3.30.40.10">
    <property type="entry name" value="Zinc/RING finger domain, C3HC4 (zinc finger)"/>
    <property type="match status" value="1"/>
</dbReference>
<evidence type="ECO:0000256" key="9">
    <source>
        <dbReference type="PROSITE-ProRule" id="PRU00176"/>
    </source>
</evidence>
<proteinExistence type="predicted"/>
<dbReference type="GO" id="GO:0008270">
    <property type="term" value="F:zinc ion binding"/>
    <property type="evidence" value="ECO:0007669"/>
    <property type="project" value="UniProtKB-KW"/>
</dbReference>
<evidence type="ECO:0000256" key="5">
    <source>
        <dbReference type="ARBA" id="ARBA00022771"/>
    </source>
</evidence>
<evidence type="ECO:0000256" key="7">
    <source>
        <dbReference type="ARBA" id="ARBA00022833"/>
    </source>
</evidence>
<evidence type="ECO:0000256" key="6">
    <source>
        <dbReference type="ARBA" id="ARBA00022786"/>
    </source>
</evidence>
<sequence length="1834" mass="216607">MSSDSDTTISNEPENDSSKNISIGSEIESSIDTSETSNQESIKKKKTKRKLKRKPKKHKKKTKPKDKHKKKNTKNEIDTEEDKKEQTDKTEVSDYGDTEDETEDESPSENGNKKKKTKKHHKKNKHKKKDKNKNKKKKKKPKKSKRRSSGTSGSEIVSGKDANSGGDSESDHFESEKKKDKKKKKKKKKKKQKQKTKKSHSKKDKHKDKKIESSIDTSETSNQESIKKKKTKRKLKRKPKKHKKKTKPKDKHKKKKTKNQIDTEEDKKEQTDKTEVSDYGDTEDETEDESPSENGNKKKKTKKHHKKDKHKKKDKNKNKKKKKKKKPKKSKRRSSGTSGSEIVSGKDANSGGDSESDHFESEKKKDKKKKKKKQKQNTKKSHSKKDKHKDKKIKRDKHKPKEKHKNKQKQKHKDKHHKKDKHKKKDKHHKKDKHKNKEKDKKKHKTRKKKSRKEDQDSSDNSSDYQEEYFKGEKSSGFENDDEINEEMLNSDNFEDEVDQGLIYLINNEIRPKPISLEIQKIRYYFILEYNSNQNENYRLKFLFEQIKKVHKQLIYKNKNQNVKFLIYKYSKDHLEKSLLTSRLKLIEPFCHQPITKSAHNRKERFSNRSQRTENDLYTTLKNFKIDILDRKTNKDKYKEREIQKDIIIHWSTKANDKEVGFEEKRSIEELIDLNFEFHFFDLSNLKNKNLDIRKDLINIYNQYSLQEKTDHFYYHGISQKNFQSKLLSILNIQKTGVVYKGPNYFHQGYNKHNIYNVFLNAISTKLILFKLKNVYNFDDLMIDFLQESTKSRCLLDCIAFLSFYKHKRNIYKKFILNYKESDAVELKRVISNRGDIRTLIEIFQNIKSFKINCDNNYFNTGFLNWKKIKNAYQYGIGLVNDLEKFNYHLTFDKSENNTLFSPLLLRYHKRINNNLDNFAVLYDCKFDEIIYLTTNTRELVFVSKTSSYYIHNDKPQYVFYLDLVHKDPRDLKKKYIIDLMEIDPVILSNDQKCLLEETERELQNMHSFTNHGIGVNISTVLLTKILKRGSRLINEFQTKHNCLIFVEPERYTSTVIYYNKTSKSNAIVNLKKAFTGFLMDIKNGIQNKKEFVRINYSTQIYICKGLYLEDLIIDQETKKIFFFDLHMDFNKQIIIKYFKRVGDIERIKIKLNSDGLIDGWIFYKTTKAAENAIKYFNGQEFKITNEKTESQNIINKKKKSKLILTTNKCRWIKNKNERVVANLFWNEGKPMGMAKILFNTLENRNKALKEQLWTRMGNGGYKITTKNTESENLKNITFKNVPKEIDNIDLFQKFTYYGLSKIVMPRKGHIKKNYDQFINTLKRDITMIDPNLKIKSVNLPSNEIDPNKAFFINGKFGGQIEMVFSNLKKLFQTIAFFKKKQTFNFKNTKYKIHLLPPFEFNQKIRTPLYNSLGPILEDYKKEQCKIACKRVGTKYVNLKVYHPDPNIILRKRFELVNILKGKEFHFIDPHIMQYFFYQSGVKILKKISLESGTKIEYNGLKNCLMIYGNDGQIQKASNLIRLKTENLIISNLTILPQDFEKFLKHSNSIKKYICTEAGIDLLTFTQSKNNSDQAETEIQLWGARKNIENAEALFQQIFPQSFGYKWRAEEILNEKKNNQQKDKQQQQEQVFMCNICYVPYPNIRDQIVLDGCNHQFCKNCLLQCIKHIAKPPIICGFQKCKSPNLCIKELKMFLPEIDFIKFSEKAIINYQDRNKYFTCTTLGCELLYLKSDRPEEHHCIGCGVSYCRKCGDIWHIGPTCLEKKDLEKTMELLKDYRRCPNCGNGVHKYTGCNKVTCSCGKSMCWACPKDNMKCFDTKNQCYAHLTKVHGGYF</sequence>
<dbReference type="GO" id="GO:0000151">
    <property type="term" value="C:ubiquitin ligase complex"/>
    <property type="evidence" value="ECO:0007669"/>
    <property type="project" value="TreeGrafter"/>
</dbReference>
<evidence type="ECO:0000259" key="11">
    <source>
        <dbReference type="PROSITE" id="PS50089"/>
    </source>
</evidence>
<evidence type="ECO:0000256" key="2">
    <source>
        <dbReference type="ARBA" id="ARBA00022679"/>
    </source>
</evidence>
<evidence type="ECO:0000256" key="4">
    <source>
        <dbReference type="ARBA" id="ARBA00022737"/>
    </source>
</evidence>
<dbReference type="InterPro" id="IPR035979">
    <property type="entry name" value="RBD_domain_sf"/>
</dbReference>
<dbReference type="Gene3D" id="3.30.70.330">
    <property type="match status" value="1"/>
</dbReference>
<gene>
    <name evidence="14" type="ORF">M0812_25666</name>
</gene>
<evidence type="ECO:0000259" key="12">
    <source>
        <dbReference type="PROSITE" id="PS50102"/>
    </source>
</evidence>
<feature type="compositionally biased region" description="Acidic residues" evidence="10">
    <location>
        <begin position="278"/>
        <end position="291"/>
    </location>
</feature>
<feature type="compositionally biased region" description="Basic residues" evidence="10">
    <location>
        <begin position="365"/>
        <end position="451"/>
    </location>
</feature>
<dbReference type="PROSITE" id="PS50102">
    <property type="entry name" value="RRM"/>
    <property type="match status" value="1"/>
</dbReference>
<dbReference type="InterPro" id="IPR017907">
    <property type="entry name" value="Znf_RING_CS"/>
</dbReference>
<dbReference type="InterPro" id="IPR002867">
    <property type="entry name" value="IBR_dom"/>
</dbReference>